<dbReference type="Proteomes" id="UP000299102">
    <property type="component" value="Unassembled WGS sequence"/>
</dbReference>
<comment type="caution">
    <text evidence="13">The sequence shown here is derived from an EMBL/GenBank/DDBJ whole genome shotgun (WGS) entry which is preliminary data.</text>
</comment>
<evidence type="ECO:0000256" key="4">
    <source>
        <dbReference type="ARBA" id="ARBA00022670"/>
    </source>
</evidence>
<dbReference type="GO" id="GO:0005737">
    <property type="term" value="C:cytoplasm"/>
    <property type="evidence" value="ECO:0007669"/>
    <property type="project" value="TreeGrafter"/>
</dbReference>
<reference evidence="13 14" key="1">
    <citation type="journal article" date="2019" name="Commun. Biol.">
        <title>The bagworm genome reveals a unique fibroin gene that provides high tensile strength.</title>
        <authorList>
            <person name="Kono N."/>
            <person name="Nakamura H."/>
            <person name="Ohtoshi R."/>
            <person name="Tomita M."/>
            <person name="Numata K."/>
            <person name="Arakawa K."/>
        </authorList>
    </citation>
    <scope>NUCLEOTIDE SEQUENCE [LARGE SCALE GENOMIC DNA]</scope>
</reference>
<comment type="catalytic activity">
    <reaction evidence="1 10 11">
        <text>Thiol-dependent hydrolysis of ester, thioester, amide, peptide and isopeptide bonds formed by the C-terminal Gly of ubiquitin (a 76-residue protein attached to proteins as an intracellular targeting signal).</text>
        <dbReference type="EC" id="3.4.19.12"/>
    </reaction>
</comment>
<evidence type="ECO:0000256" key="3">
    <source>
        <dbReference type="ARBA" id="ARBA00012759"/>
    </source>
</evidence>
<dbReference type="Pfam" id="PF01088">
    <property type="entry name" value="Peptidase_C12"/>
    <property type="match status" value="1"/>
</dbReference>
<keyword evidence="14" id="KW-1185">Reference proteome</keyword>
<keyword evidence="4 10" id="KW-0645">Protease</keyword>
<keyword evidence="5 10" id="KW-0833">Ubl conjugation pathway</keyword>
<evidence type="ECO:0000256" key="1">
    <source>
        <dbReference type="ARBA" id="ARBA00000707"/>
    </source>
</evidence>
<protein>
    <recommendedName>
        <fullName evidence="9 11">Ubiquitin carboxyl-terminal hydrolase</fullName>
        <ecNumber evidence="3 11">3.4.19.12</ecNumber>
    </recommendedName>
</protein>
<evidence type="ECO:0000259" key="12">
    <source>
        <dbReference type="PROSITE" id="PS52048"/>
    </source>
</evidence>
<evidence type="ECO:0000256" key="8">
    <source>
        <dbReference type="ARBA" id="ARBA00055560"/>
    </source>
</evidence>
<feature type="active site" description="Nucleophile" evidence="10">
    <location>
        <position position="93"/>
    </location>
</feature>
<feature type="site" description="Transition state stabilizer" evidence="10">
    <location>
        <position position="87"/>
    </location>
</feature>
<keyword evidence="7 10" id="KW-0788">Thiol protease</keyword>
<proteinExistence type="inferred from homology"/>
<sequence>MAVRIPMESNPDTINKYLQKLGVSSKWRVVDVLGLEGEPLAWVPRPVMAVILLFPISESYEQNRLKQEKNAEVRGREISKNVFHLRQIASTVCGTVALVHSVANNAHEIELSDGPLKSYLKSAEKLDSEGKGMLLENSQALFDAYNEIVQEHQNQDNEEVTVSNHFVTFVHKDGSLYELDGRKQFPVRHGPTGPETLLEDAARVCRQFVERDPDNVAFTAVALVAAP</sequence>
<dbReference type="FunFam" id="3.40.532.10:FF:000006">
    <property type="entry name" value="Ubiquitin carboxyl-terminal hydrolase"/>
    <property type="match status" value="1"/>
</dbReference>
<dbReference type="InterPro" id="IPR001578">
    <property type="entry name" value="Peptidase_C12_UCH"/>
</dbReference>
<name>A0A4C1W4K5_EUMVA</name>
<evidence type="ECO:0000313" key="14">
    <source>
        <dbReference type="Proteomes" id="UP000299102"/>
    </source>
</evidence>
<dbReference type="CDD" id="cd09616">
    <property type="entry name" value="Peptidase_C12_UCH_L1_L3"/>
    <property type="match status" value="1"/>
</dbReference>
<dbReference type="PANTHER" id="PTHR10589">
    <property type="entry name" value="UBIQUITIN CARBOXYL-TERMINAL HYDROLASE"/>
    <property type="match status" value="1"/>
</dbReference>
<dbReference type="EMBL" id="BGZK01000463">
    <property type="protein sequence ID" value="GBP45035.1"/>
    <property type="molecule type" value="Genomic_DNA"/>
</dbReference>
<dbReference type="InterPro" id="IPR038765">
    <property type="entry name" value="Papain-like_cys_pep_sf"/>
</dbReference>
<comment type="similarity">
    <text evidence="2 10 11">Belongs to the peptidase C12 family.</text>
</comment>
<evidence type="ECO:0000256" key="5">
    <source>
        <dbReference type="ARBA" id="ARBA00022786"/>
    </source>
</evidence>
<gene>
    <name evidence="13" type="primary">Uch</name>
    <name evidence="13" type="ORF">EVAR_23508_1</name>
</gene>
<dbReference type="EC" id="3.4.19.12" evidence="3 11"/>
<dbReference type="InterPro" id="IPR036959">
    <property type="entry name" value="Peptidase_C12_UCH_sf"/>
</dbReference>
<evidence type="ECO:0000256" key="11">
    <source>
        <dbReference type="RuleBase" id="RU361215"/>
    </source>
</evidence>
<evidence type="ECO:0000256" key="6">
    <source>
        <dbReference type="ARBA" id="ARBA00022801"/>
    </source>
</evidence>
<feature type="site" description="Important for enzyme activity" evidence="10">
    <location>
        <position position="180"/>
    </location>
</feature>
<evidence type="ECO:0000256" key="7">
    <source>
        <dbReference type="ARBA" id="ARBA00022807"/>
    </source>
</evidence>
<feature type="active site" description="Proton donor" evidence="10">
    <location>
        <position position="165"/>
    </location>
</feature>
<dbReference type="PRINTS" id="PR00707">
    <property type="entry name" value="UBCTHYDRLASE"/>
</dbReference>
<dbReference type="STRING" id="151549.A0A4C1W4K5"/>
<dbReference type="OrthoDB" id="427186at2759"/>
<comment type="function">
    <text evidence="8">Ubiquitin-protein hydrolase is involved both in the processing of ubiquitin precursors and of ubiquitinated proteins. This enzyme is a thiol protease that recognizes and hydrolyzes a peptide bond at the C-terminal glycine of ubiquitin.</text>
</comment>
<evidence type="ECO:0000256" key="10">
    <source>
        <dbReference type="PROSITE-ProRule" id="PRU01393"/>
    </source>
</evidence>
<dbReference type="GO" id="GO:0004843">
    <property type="term" value="F:cysteine-type deubiquitinase activity"/>
    <property type="evidence" value="ECO:0007669"/>
    <property type="project" value="UniProtKB-UniRule"/>
</dbReference>
<keyword evidence="6 10" id="KW-0378">Hydrolase</keyword>
<evidence type="ECO:0000313" key="13">
    <source>
        <dbReference type="EMBL" id="GBP45035.1"/>
    </source>
</evidence>
<evidence type="ECO:0000256" key="2">
    <source>
        <dbReference type="ARBA" id="ARBA00009326"/>
    </source>
</evidence>
<feature type="domain" description="UCH catalytic" evidence="12">
    <location>
        <begin position="3"/>
        <end position="225"/>
    </location>
</feature>
<dbReference type="GO" id="GO:0006511">
    <property type="term" value="P:ubiquitin-dependent protein catabolic process"/>
    <property type="evidence" value="ECO:0007669"/>
    <property type="project" value="UniProtKB-UniRule"/>
</dbReference>
<organism evidence="13 14">
    <name type="scientific">Eumeta variegata</name>
    <name type="common">Bagworm moth</name>
    <name type="synonym">Eumeta japonica</name>
    <dbReference type="NCBI Taxonomy" id="151549"/>
    <lineage>
        <taxon>Eukaryota</taxon>
        <taxon>Metazoa</taxon>
        <taxon>Ecdysozoa</taxon>
        <taxon>Arthropoda</taxon>
        <taxon>Hexapoda</taxon>
        <taxon>Insecta</taxon>
        <taxon>Pterygota</taxon>
        <taxon>Neoptera</taxon>
        <taxon>Endopterygota</taxon>
        <taxon>Lepidoptera</taxon>
        <taxon>Glossata</taxon>
        <taxon>Ditrysia</taxon>
        <taxon>Tineoidea</taxon>
        <taxon>Psychidae</taxon>
        <taxon>Oiketicinae</taxon>
        <taxon>Eumeta</taxon>
    </lineage>
</organism>
<dbReference type="AlphaFoldDB" id="A0A4C1W4K5"/>
<dbReference type="PROSITE" id="PS52048">
    <property type="entry name" value="UCH_DOMAIN"/>
    <property type="match status" value="1"/>
</dbReference>
<accession>A0A4C1W4K5</accession>
<dbReference type="PANTHER" id="PTHR10589:SF17">
    <property type="entry name" value="UBIQUITIN CARBOXYL-TERMINAL HYDROLASE"/>
    <property type="match status" value="1"/>
</dbReference>
<evidence type="ECO:0000256" key="9">
    <source>
        <dbReference type="ARBA" id="ARBA00073226"/>
    </source>
</evidence>
<dbReference type="SUPFAM" id="SSF54001">
    <property type="entry name" value="Cysteine proteinases"/>
    <property type="match status" value="1"/>
</dbReference>
<dbReference type="Gene3D" id="3.40.532.10">
    <property type="entry name" value="Peptidase C12, ubiquitin carboxyl-terminal hydrolase"/>
    <property type="match status" value="1"/>
</dbReference>
<dbReference type="GO" id="GO:0016579">
    <property type="term" value="P:protein deubiquitination"/>
    <property type="evidence" value="ECO:0007669"/>
    <property type="project" value="TreeGrafter"/>
</dbReference>